<dbReference type="AlphaFoldDB" id="A0AAD6AX94"/>
<protein>
    <submittedName>
        <fullName evidence="1">Uncharacterized protein</fullName>
    </submittedName>
</protein>
<name>A0AAD6AX94_9TELE</name>
<dbReference type="EMBL" id="JAPTMU010000014">
    <property type="protein sequence ID" value="KAJ4932654.1"/>
    <property type="molecule type" value="Genomic_DNA"/>
</dbReference>
<organism evidence="1 2">
    <name type="scientific">Pogonophryne albipinna</name>
    <dbReference type="NCBI Taxonomy" id="1090488"/>
    <lineage>
        <taxon>Eukaryota</taxon>
        <taxon>Metazoa</taxon>
        <taxon>Chordata</taxon>
        <taxon>Craniata</taxon>
        <taxon>Vertebrata</taxon>
        <taxon>Euteleostomi</taxon>
        <taxon>Actinopterygii</taxon>
        <taxon>Neopterygii</taxon>
        <taxon>Teleostei</taxon>
        <taxon>Neoteleostei</taxon>
        <taxon>Acanthomorphata</taxon>
        <taxon>Eupercaria</taxon>
        <taxon>Perciformes</taxon>
        <taxon>Notothenioidei</taxon>
        <taxon>Pogonophryne</taxon>
    </lineage>
</organism>
<accession>A0AAD6AX94</accession>
<proteinExistence type="predicted"/>
<evidence type="ECO:0000313" key="1">
    <source>
        <dbReference type="EMBL" id="KAJ4932654.1"/>
    </source>
</evidence>
<reference evidence="1" key="1">
    <citation type="submission" date="2022-11" db="EMBL/GenBank/DDBJ databases">
        <title>Chromosome-level genome of Pogonophryne albipinna.</title>
        <authorList>
            <person name="Jo E."/>
        </authorList>
    </citation>
    <scope>NUCLEOTIDE SEQUENCE</scope>
    <source>
        <strain evidence="1">SGF0006</strain>
        <tissue evidence="1">Muscle</tissue>
    </source>
</reference>
<comment type="caution">
    <text evidence="1">The sequence shown here is derived from an EMBL/GenBank/DDBJ whole genome shotgun (WGS) entry which is preliminary data.</text>
</comment>
<dbReference type="Proteomes" id="UP001219934">
    <property type="component" value="Unassembled WGS sequence"/>
</dbReference>
<keyword evidence="2" id="KW-1185">Reference proteome</keyword>
<evidence type="ECO:0000313" key="2">
    <source>
        <dbReference type="Proteomes" id="UP001219934"/>
    </source>
</evidence>
<gene>
    <name evidence="1" type="ORF">JOQ06_011071</name>
</gene>
<feature type="non-terminal residue" evidence="1">
    <location>
        <position position="50"/>
    </location>
</feature>
<sequence length="50" mass="5217">GAAAMTGRVNGLMAHIKKTVGQNINSSCFTLTSAGYPEGRRYSGCSSYAM</sequence>
<feature type="non-terminal residue" evidence="1">
    <location>
        <position position="1"/>
    </location>
</feature>